<dbReference type="Proteomes" id="UP000604898">
    <property type="component" value="Unassembled WGS sequence"/>
</dbReference>
<evidence type="ECO:0008006" key="3">
    <source>
        <dbReference type="Google" id="ProtNLM"/>
    </source>
</evidence>
<evidence type="ECO:0000313" key="1">
    <source>
        <dbReference type="EMBL" id="MBL4914119.1"/>
    </source>
</evidence>
<proteinExistence type="predicted"/>
<accession>A0ABS1T1V7</accession>
<dbReference type="RefSeq" id="WP_202722378.1">
    <property type="nucleotide sequence ID" value="NZ_JAESVD010000007.1"/>
</dbReference>
<name>A0ABS1T1V7_9GAMM</name>
<dbReference type="EMBL" id="JAESVD010000007">
    <property type="protein sequence ID" value="MBL4914119.1"/>
    <property type="molecule type" value="Genomic_DNA"/>
</dbReference>
<organism evidence="1 2">
    <name type="scientific">Shewanella schlegeliana</name>
    <dbReference type="NCBI Taxonomy" id="190308"/>
    <lineage>
        <taxon>Bacteria</taxon>
        <taxon>Pseudomonadati</taxon>
        <taxon>Pseudomonadota</taxon>
        <taxon>Gammaproteobacteria</taxon>
        <taxon>Alteromonadales</taxon>
        <taxon>Shewanellaceae</taxon>
        <taxon>Shewanella</taxon>
    </lineage>
</organism>
<reference evidence="1 2" key="1">
    <citation type="submission" date="2021-01" db="EMBL/GenBank/DDBJ databases">
        <title>Genome sequence of Shewanella schlegeliana JCM 11561.</title>
        <authorList>
            <person name="Zhang H."/>
            <person name="Li C."/>
        </authorList>
    </citation>
    <scope>NUCLEOTIDE SEQUENCE [LARGE SCALE GENOMIC DNA]</scope>
    <source>
        <strain evidence="1 2">JCM 11561</strain>
    </source>
</reference>
<keyword evidence="2" id="KW-1185">Reference proteome</keyword>
<evidence type="ECO:0000313" key="2">
    <source>
        <dbReference type="Proteomes" id="UP000604898"/>
    </source>
</evidence>
<protein>
    <recommendedName>
        <fullName evidence="3">EAL domain-containing protein</fullName>
    </recommendedName>
</protein>
<gene>
    <name evidence="1" type="ORF">JMA39_13435</name>
</gene>
<comment type="caution">
    <text evidence="1">The sequence shown here is derived from an EMBL/GenBank/DDBJ whole genome shotgun (WGS) entry which is preliminary data.</text>
</comment>
<sequence length="242" mass="27707">MNCFFKHCCTQQNEMLKQSCSLDRKSDVSQTCLYHFSVSNIVERKGTLCGVEIKSSWLELQLASRPLPQYYLAHINEYKRMLATLSVRLEQDSNISKHNKQLFLAVERIFLLDSEVIKALLALATALRRLEMTLVIILNNDGEELSQYTSHIKYLLRDAGVKFCLVCKFDDNLKTVYPFDFLMFDSKNLEVAIEKQQDNEIVDSLFTMRERGFTLILSGIADAADYSLGLALPFSCFQSVKA</sequence>